<comment type="caution">
    <text evidence="3">The sequence shown here is derived from an EMBL/GenBank/DDBJ whole genome shotgun (WGS) entry which is preliminary data.</text>
</comment>
<feature type="transmembrane region" description="Helical" evidence="2">
    <location>
        <begin position="106"/>
        <end position="129"/>
    </location>
</feature>
<dbReference type="RefSeq" id="WP_196835492.1">
    <property type="nucleotide sequence ID" value="NZ_JADOTZ010000001.1"/>
</dbReference>
<name>A0A931GID2_9MICC</name>
<proteinExistence type="predicted"/>
<dbReference type="Proteomes" id="UP000625033">
    <property type="component" value="Unassembled WGS sequence"/>
</dbReference>
<accession>A0A931GID2</accession>
<evidence type="ECO:0000256" key="2">
    <source>
        <dbReference type="SAM" id="Phobius"/>
    </source>
</evidence>
<keyword evidence="2" id="KW-0472">Membrane</keyword>
<keyword evidence="2" id="KW-0812">Transmembrane</keyword>
<reference evidence="3" key="1">
    <citation type="submission" date="2020-11" db="EMBL/GenBank/DDBJ databases">
        <title>Sequencing the genomes of 1000 actinobacteria strains.</title>
        <authorList>
            <person name="Klenk H.-P."/>
        </authorList>
    </citation>
    <scope>NUCLEOTIDE SEQUENCE</scope>
    <source>
        <strain evidence="3">DSM 26152</strain>
    </source>
</reference>
<protein>
    <recommendedName>
        <fullName evidence="5">DUF4064 domain-containing protein</fullName>
    </recommendedName>
</protein>
<feature type="transmembrane region" description="Helical" evidence="2">
    <location>
        <begin position="201"/>
        <end position="234"/>
    </location>
</feature>
<evidence type="ECO:0000313" key="3">
    <source>
        <dbReference type="EMBL" id="MBG6084141.1"/>
    </source>
</evidence>
<evidence type="ECO:0000256" key="1">
    <source>
        <dbReference type="SAM" id="MobiDB-lite"/>
    </source>
</evidence>
<sequence>MSQNSSNSPQQPNGEEPPQYGVRLPEDQRPAPPQQQSQPSNPYGGGQVPPPSPGQYGQQSAASSSGQSGPYSAGPYQNSPYQQGGFQQPGPYGPGQGTTPTPPKSIMVAFGLILAAGALTLVSGIILLMTPTPQLAAMLEELYAADPMLSEQLATTGISVTALADLAKTFGVVMMVVAVAIYALIAFFIRKGSNGARVTGTVLAVLSLAGLVGTDVLTMLTTLLGIGGIVAAWLRPSSQYIAAVKEAKRWRR</sequence>
<dbReference type="AlphaFoldDB" id="A0A931GID2"/>
<evidence type="ECO:0000313" key="4">
    <source>
        <dbReference type="Proteomes" id="UP000625033"/>
    </source>
</evidence>
<feature type="compositionally biased region" description="Low complexity" evidence="1">
    <location>
        <begin position="1"/>
        <end position="13"/>
    </location>
</feature>
<evidence type="ECO:0008006" key="5">
    <source>
        <dbReference type="Google" id="ProtNLM"/>
    </source>
</evidence>
<keyword evidence="4" id="KW-1185">Reference proteome</keyword>
<feature type="region of interest" description="Disordered" evidence="1">
    <location>
        <begin position="1"/>
        <end position="100"/>
    </location>
</feature>
<feature type="compositionally biased region" description="Low complexity" evidence="1">
    <location>
        <begin position="54"/>
        <end position="90"/>
    </location>
</feature>
<keyword evidence="2" id="KW-1133">Transmembrane helix</keyword>
<gene>
    <name evidence="3" type="ORF">IW252_000908</name>
</gene>
<organism evidence="3 4">
    <name type="scientific">Zhihengliuella flava</name>
    <dbReference type="NCBI Taxonomy" id="1285193"/>
    <lineage>
        <taxon>Bacteria</taxon>
        <taxon>Bacillati</taxon>
        <taxon>Actinomycetota</taxon>
        <taxon>Actinomycetes</taxon>
        <taxon>Micrococcales</taxon>
        <taxon>Micrococcaceae</taxon>
        <taxon>Zhihengliuella</taxon>
    </lineage>
</organism>
<dbReference type="EMBL" id="JADOTZ010000001">
    <property type="protein sequence ID" value="MBG6084141.1"/>
    <property type="molecule type" value="Genomic_DNA"/>
</dbReference>
<feature type="transmembrane region" description="Helical" evidence="2">
    <location>
        <begin position="169"/>
        <end position="189"/>
    </location>
</feature>